<evidence type="ECO:0000313" key="2">
    <source>
        <dbReference type="Proteomes" id="UP000450012"/>
    </source>
</evidence>
<reference evidence="1 2" key="1">
    <citation type="submission" date="2019-12" db="EMBL/GenBank/DDBJ databases">
        <title>Novel species isolated from a subtropical stream in China.</title>
        <authorList>
            <person name="Lu H."/>
        </authorList>
    </citation>
    <scope>NUCLEOTIDE SEQUENCE [LARGE SCALE GENOMIC DNA]</scope>
    <source>
        <strain evidence="1 2">FT55W</strain>
    </source>
</reference>
<comment type="caution">
    <text evidence="1">The sequence shown here is derived from an EMBL/GenBank/DDBJ whole genome shotgun (WGS) entry which is preliminary data.</text>
</comment>
<proteinExistence type="predicted"/>
<accession>A0A7X4GLC8</accession>
<dbReference type="Proteomes" id="UP000450012">
    <property type="component" value="Unassembled WGS sequence"/>
</dbReference>
<sequence length="157" mass="17160">MRPTSLLDNQSDQPEDHIMATSTDSNDAALNDLVLTVKVIESNYVTKEELAHLNGKVDGLAGRVDVLTDQVSVLTNQVGVLTDKVSSLSAKVDAMPSQLELMIKNQIDQAFKAHMEEMYRIFATKAELAAAINQQTWRMIGFGGLLLSAGYAFARFA</sequence>
<evidence type="ECO:0000313" key="1">
    <source>
        <dbReference type="EMBL" id="MYM65622.1"/>
    </source>
</evidence>
<dbReference type="AlphaFoldDB" id="A0A7X4GLC8"/>
<dbReference type="Gene3D" id="1.20.1270.70">
    <property type="entry name" value="Designed single chain three-helix bundle"/>
    <property type="match status" value="1"/>
</dbReference>
<name>A0A7X4GLC8_9BURK</name>
<organism evidence="1 2">
    <name type="scientific">Duganella rivi</name>
    <dbReference type="NCBI Taxonomy" id="2666083"/>
    <lineage>
        <taxon>Bacteria</taxon>
        <taxon>Pseudomonadati</taxon>
        <taxon>Pseudomonadota</taxon>
        <taxon>Betaproteobacteria</taxon>
        <taxon>Burkholderiales</taxon>
        <taxon>Oxalobacteraceae</taxon>
        <taxon>Telluria group</taxon>
        <taxon>Duganella</taxon>
    </lineage>
</organism>
<keyword evidence="2" id="KW-1185">Reference proteome</keyword>
<protein>
    <submittedName>
        <fullName evidence="1">Uncharacterized protein</fullName>
    </submittedName>
</protein>
<dbReference type="RefSeq" id="WP_161012216.1">
    <property type="nucleotide sequence ID" value="NZ_WWCK01000001.1"/>
</dbReference>
<gene>
    <name evidence="1" type="ORF">GTP45_02095</name>
</gene>
<dbReference type="EMBL" id="WWCK01000001">
    <property type="protein sequence ID" value="MYM65622.1"/>
    <property type="molecule type" value="Genomic_DNA"/>
</dbReference>